<evidence type="ECO:0000313" key="12">
    <source>
        <dbReference type="Proteomes" id="UP000030678"/>
    </source>
</evidence>
<keyword evidence="4" id="KW-0862">Zinc</keyword>
<name>V9D338_9EURO</name>
<gene>
    <name evidence="11" type="ORF">G647_07404</name>
</gene>
<evidence type="ECO:0000256" key="3">
    <source>
        <dbReference type="ARBA" id="ARBA00022771"/>
    </source>
</evidence>
<keyword evidence="7" id="KW-0539">Nucleus</keyword>
<dbReference type="RefSeq" id="XP_008729942.1">
    <property type="nucleotide sequence ID" value="XM_008731720.1"/>
</dbReference>
<evidence type="ECO:0000259" key="10">
    <source>
        <dbReference type="PROSITE" id="PS50157"/>
    </source>
</evidence>
<evidence type="ECO:0000256" key="8">
    <source>
        <dbReference type="PROSITE-ProRule" id="PRU00042"/>
    </source>
</evidence>
<dbReference type="GO" id="GO:0006357">
    <property type="term" value="P:regulation of transcription by RNA polymerase II"/>
    <property type="evidence" value="ECO:0007669"/>
    <property type="project" value="TreeGrafter"/>
</dbReference>
<dbReference type="GeneID" id="19985897"/>
<dbReference type="PROSITE" id="PS50157">
    <property type="entry name" value="ZINC_FINGER_C2H2_2"/>
    <property type="match status" value="1"/>
</dbReference>
<keyword evidence="6" id="KW-0804">Transcription</keyword>
<keyword evidence="3 8" id="KW-0863">Zinc-finger</keyword>
<evidence type="ECO:0000256" key="7">
    <source>
        <dbReference type="ARBA" id="ARBA00023242"/>
    </source>
</evidence>
<dbReference type="SMART" id="SM00355">
    <property type="entry name" value="ZnF_C2H2"/>
    <property type="match status" value="5"/>
</dbReference>
<feature type="region of interest" description="Disordered" evidence="9">
    <location>
        <begin position="169"/>
        <end position="224"/>
    </location>
</feature>
<dbReference type="AlphaFoldDB" id="V9D338"/>
<evidence type="ECO:0000313" key="11">
    <source>
        <dbReference type="EMBL" id="ETI21061.1"/>
    </source>
</evidence>
<dbReference type="InterPro" id="IPR013087">
    <property type="entry name" value="Znf_C2H2_type"/>
</dbReference>
<dbReference type="Gene3D" id="3.30.160.60">
    <property type="entry name" value="Classic Zinc Finger"/>
    <property type="match status" value="1"/>
</dbReference>
<dbReference type="InterPro" id="IPR051061">
    <property type="entry name" value="Zinc_finger_trans_reg"/>
</dbReference>
<reference evidence="11 12" key="1">
    <citation type="submission" date="2013-03" db="EMBL/GenBank/DDBJ databases">
        <title>The Genome Sequence of Cladophialophora carrionii CBS 160.54.</title>
        <authorList>
            <consortium name="The Broad Institute Genomics Platform"/>
            <person name="Cuomo C."/>
            <person name="de Hoog S."/>
            <person name="Gorbushina A."/>
            <person name="Walker B."/>
            <person name="Young S.K."/>
            <person name="Zeng Q."/>
            <person name="Gargeya S."/>
            <person name="Fitzgerald M."/>
            <person name="Haas B."/>
            <person name="Abouelleil A."/>
            <person name="Allen A.W."/>
            <person name="Alvarado L."/>
            <person name="Arachchi H.M."/>
            <person name="Berlin A.M."/>
            <person name="Chapman S.B."/>
            <person name="Gainer-Dewar J."/>
            <person name="Goldberg J."/>
            <person name="Griggs A."/>
            <person name="Gujja S."/>
            <person name="Hansen M."/>
            <person name="Howarth C."/>
            <person name="Imamovic A."/>
            <person name="Ireland A."/>
            <person name="Larimer J."/>
            <person name="McCowan C."/>
            <person name="Murphy C."/>
            <person name="Pearson M."/>
            <person name="Poon T.W."/>
            <person name="Priest M."/>
            <person name="Roberts A."/>
            <person name="Saif S."/>
            <person name="Shea T."/>
            <person name="Sisk P."/>
            <person name="Sykes S."/>
            <person name="Wortman J."/>
            <person name="Nusbaum C."/>
            <person name="Birren B."/>
        </authorList>
    </citation>
    <scope>NUCLEOTIDE SEQUENCE [LARGE SCALE GENOMIC DNA]</scope>
    <source>
        <strain evidence="11 12">CBS 160.54</strain>
    </source>
</reference>
<dbReference type="VEuPathDB" id="FungiDB:G647_07404"/>
<dbReference type="EMBL" id="KB822707">
    <property type="protein sequence ID" value="ETI21061.1"/>
    <property type="molecule type" value="Genomic_DNA"/>
</dbReference>
<comment type="subcellular location">
    <subcellularLocation>
        <location evidence="1">Nucleus</location>
    </subcellularLocation>
</comment>
<keyword evidence="5" id="KW-0805">Transcription regulation</keyword>
<proteinExistence type="predicted"/>
<dbReference type="PANTHER" id="PTHR46179">
    <property type="entry name" value="ZINC FINGER PROTEIN"/>
    <property type="match status" value="1"/>
</dbReference>
<feature type="domain" description="C2H2-type" evidence="10">
    <location>
        <begin position="346"/>
        <end position="377"/>
    </location>
</feature>
<evidence type="ECO:0000256" key="4">
    <source>
        <dbReference type="ARBA" id="ARBA00022833"/>
    </source>
</evidence>
<dbReference type="GO" id="GO:0005634">
    <property type="term" value="C:nucleus"/>
    <property type="evidence" value="ECO:0007669"/>
    <property type="project" value="UniProtKB-SubCell"/>
</dbReference>
<keyword evidence="2" id="KW-0479">Metal-binding</keyword>
<dbReference type="Pfam" id="PF24666">
    <property type="entry name" value="zf-C2H2_fungi_2"/>
    <property type="match status" value="1"/>
</dbReference>
<organism evidence="11 12">
    <name type="scientific">Cladophialophora carrionii CBS 160.54</name>
    <dbReference type="NCBI Taxonomy" id="1279043"/>
    <lineage>
        <taxon>Eukaryota</taxon>
        <taxon>Fungi</taxon>
        <taxon>Dikarya</taxon>
        <taxon>Ascomycota</taxon>
        <taxon>Pezizomycotina</taxon>
        <taxon>Eurotiomycetes</taxon>
        <taxon>Chaetothyriomycetidae</taxon>
        <taxon>Chaetothyriales</taxon>
        <taxon>Herpotrichiellaceae</taxon>
        <taxon>Cladophialophora</taxon>
    </lineage>
</organism>
<sequence>MGKIKCTYEDCFRHFDDQQSMIRHKVKDPAHSYCKICDVDCADDMYFFIHQLASPNHICCPICALEFKSASARDTHVSSQHKASSNIECAGCQEKFTSGHALMRHIEQDECQVISIQDFQMQRAERQVQKDAWETETEPFGINRSARHHRSTTKTNAMQDLLDADPTNIRRHTQGNLSHGPGSITSQTHYPPLTQPQVAGAVGPAGQLSQPPNVNTKPSSNLIDLNGTERAMSNLNLNQPTWAFDRPSAPPPPQQYVNDPRIKNWVTSVQTAAATPPADNASEVASMYDKPAASDLASSVVPPSTQALPNTDAPHQHVIRMPAHTVVSTNAPLDIEKYWDPIRQIYGCPTIKCRREFRTADQFRRHLLSSAHIGGQVTCPSCLKRFATTAAWVAHTESASKKCNIRTSFSYNHVMREITGGVLGTQGFNDDGSVKFVAPKIDQWNEDGW</sequence>
<evidence type="ECO:0000256" key="5">
    <source>
        <dbReference type="ARBA" id="ARBA00023015"/>
    </source>
</evidence>
<dbReference type="GO" id="GO:0008270">
    <property type="term" value="F:zinc ion binding"/>
    <property type="evidence" value="ECO:0007669"/>
    <property type="project" value="UniProtKB-KW"/>
</dbReference>
<feature type="region of interest" description="Disordered" evidence="9">
    <location>
        <begin position="131"/>
        <end position="157"/>
    </location>
</feature>
<dbReference type="PANTHER" id="PTHR46179:SF13">
    <property type="entry name" value="C2H2-TYPE DOMAIN-CONTAINING PROTEIN"/>
    <property type="match status" value="1"/>
</dbReference>
<accession>V9D338</accession>
<feature type="compositionally biased region" description="Polar residues" evidence="9">
    <location>
        <begin position="207"/>
        <end position="223"/>
    </location>
</feature>
<dbReference type="PROSITE" id="PS00028">
    <property type="entry name" value="ZINC_FINGER_C2H2_1"/>
    <property type="match status" value="1"/>
</dbReference>
<evidence type="ECO:0000256" key="2">
    <source>
        <dbReference type="ARBA" id="ARBA00022723"/>
    </source>
</evidence>
<evidence type="ECO:0000256" key="9">
    <source>
        <dbReference type="SAM" id="MobiDB-lite"/>
    </source>
</evidence>
<evidence type="ECO:0000256" key="6">
    <source>
        <dbReference type="ARBA" id="ARBA00023163"/>
    </source>
</evidence>
<dbReference type="HOGENOM" id="CLU_031491_2_0_1"/>
<protein>
    <recommendedName>
        <fullName evidence="10">C2H2-type domain-containing protein</fullName>
    </recommendedName>
</protein>
<dbReference type="OrthoDB" id="8117402at2759"/>
<dbReference type="Proteomes" id="UP000030678">
    <property type="component" value="Unassembled WGS sequence"/>
</dbReference>
<evidence type="ECO:0000256" key="1">
    <source>
        <dbReference type="ARBA" id="ARBA00004123"/>
    </source>
</evidence>